<protein>
    <recommendedName>
        <fullName evidence="12">Sulfite efflux pump SSU1</fullName>
    </recommendedName>
</protein>
<evidence type="ECO:0000256" key="4">
    <source>
        <dbReference type="ARBA" id="ARBA00022475"/>
    </source>
</evidence>
<feature type="transmembrane region" description="Helical" evidence="9">
    <location>
        <begin position="146"/>
        <end position="171"/>
    </location>
</feature>
<dbReference type="Gene3D" id="1.50.10.150">
    <property type="entry name" value="Voltage-dependent anion channel"/>
    <property type="match status" value="1"/>
</dbReference>
<keyword evidence="5 9" id="KW-0812">Transmembrane</keyword>
<feature type="transmembrane region" description="Helical" evidence="9">
    <location>
        <begin position="183"/>
        <end position="205"/>
    </location>
</feature>
<sequence>MTITSEPGLGSGNDSESSPPSCPEGAAPCTSKNDAGWRRIIRNFTPSWFTVTMGTGIVSILLHNLPYNTDWIRWISVGFFALNVFLMTAFTTISVARYVLYPQIWCVMIQHPTQSVFLGTFPMGLATIINMIVFVCVPAWGNWAAYLAWGLWWFDLAISLICCVSLPFLVIHLGKTNLASLTAALLLPIVPCVVAAASGGVVANVLPDPSHVQTTLIASYMSWGIGVFFSVLILAMYQVRLSNHALPPREAIVSVLLPVGPFGQGGFGIAKLTQVTRKFLSHGGGTAMAARDYDTTYTEPLGLLIEGIGACIALIMWGIGLVWLAYAVISIATTRNFPFNMGWWGFTFPLGVWVACTTELGSVLHSTFFSVTAMIGSGCVFLLWLVVAACTTKQAISGEIFFAPCLKNLSGAERLGKKS</sequence>
<feature type="transmembrane region" description="Helical" evidence="9">
    <location>
        <begin position="367"/>
        <end position="387"/>
    </location>
</feature>
<feature type="region of interest" description="Disordered" evidence="8">
    <location>
        <begin position="1"/>
        <end position="31"/>
    </location>
</feature>
<dbReference type="PANTHER" id="PTHR31686:SF1">
    <property type="entry name" value="SULFITE EFFLUX PUMP SSU1"/>
    <property type="match status" value="1"/>
</dbReference>
<evidence type="ECO:0000256" key="5">
    <source>
        <dbReference type="ARBA" id="ARBA00022692"/>
    </source>
</evidence>
<evidence type="ECO:0000256" key="7">
    <source>
        <dbReference type="ARBA" id="ARBA00023136"/>
    </source>
</evidence>
<keyword evidence="3" id="KW-0813">Transport</keyword>
<dbReference type="GeneID" id="92045827"/>
<gene>
    <name evidence="10" type="ORF">PG997_008452</name>
</gene>
<proteinExistence type="inferred from homology"/>
<dbReference type="RefSeq" id="XP_066668109.1">
    <property type="nucleotide sequence ID" value="XM_066812767.1"/>
</dbReference>
<evidence type="ECO:0000256" key="9">
    <source>
        <dbReference type="SAM" id="Phobius"/>
    </source>
</evidence>
<feature type="transmembrane region" description="Helical" evidence="9">
    <location>
        <begin position="251"/>
        <end position="270"/>
    </location>
</feature>
<keyword evidence="6 9" id="KW-1133">Transmembrane helix</keyword>
<dbReference type="InterPro" id="IPR051629">
    <property type="entry name" value="Sulfite_efflux_TDT"/>
</dbReference>
<feature type="transmembrane region" description="Helical" evidence="9">
    <location>
        <begin position="47"/>
        <end position="65"/>
    </location>
</feature>
<name>A0ABR1WAV6_9PEZI</name>
<feature type="transmembrane region" description="Helical" evidence="9">
    <location>
        <begin position="341"/>
        <end position="361"/>
    </location>
</feature>
<keyword evidence="11" id="KW-1185">Reference proteome</keyword>
<evidence type="ECO:0000256" key="6">
    <source>
        <dbReference type="ARBA" id="ARBA00022989"/>
    </source>
</evidence>
<feature type="transmembrane region" description="Helical" evidence="9">
    <location>
        <begin position="116"/>
        <end position="140"/>
    </location>
</feature>
<keyword evidence="7 9" id="KW-0472">Membrane</keyword>
<reference evidence="10 11" key="1">
    <citation type="submission" date="2023-01" db="EMBL/GenBank/DDBJ databases">
        <title>Analysis of 21 Apiospora genomes using comparative genomics revels a genus with tremendous synthesis potential of carbohydrate active enzymes and secondary metabolites.</title>
        <authorList>
            <person name="Sorensen T."/>
        </authorList>
    </citation>
    <scope>NUCLEOTIDE SEQUENCE [LARGE SCALE GENOMIC DNA]</scope>
    <source>
        <strain evidence="10 11">CBS 114990</strain>
    </source>
</reference>
<evidence type="ECO:0000256" key="8">
    <source>
        <dbReference type="SAM" id="MobiDB-lite"/>
    </source>
</evidence>
<evidence type="ECO:0008006" key="12">
    <source>
        <dbReference type="Google" id="ProtNLM"/>
    </source>
</evidence>
<feature type="transmembrane region" description="Helical" evidence="9">
    <location>
        <begin position="307"/>
        <end position="329"/>
    </location>
</feature>
<evidence type="ECO:0000256" key="3">
    <source>
        <dbReference type="ARBA" id="ARBA00022448"/>
    </source>
</evidence>
<dbReference type="EMBL" id="JAQQWN010000006">
    <property type="protein sequence ID" value="KAK8080634.1"/>
    <property type="molecule type" value="Genomic_DNA"/>
</dbReference>
<feature type="transmembrane region" description="Helical" evidence="9">
    <location>
        <begin position="217"/>
        <end position="239"/>
    </location>
</feature>
<dbReference type="PANTHER" id="PTHR31686">
    <property type="match status" value="1"/>
</dbReference>
<dbReference type="CDD" id="cd09318">
    <property type="entry name" value="TDT_SSU1"/>
    <property type="match status" value="1"/>
</dbReference>
<evidence type="ECO:0000256" key="1">
    <source>
        <dbReference type="ARBA" id="ARBA00004651"/>
    </source>
</evidence>
<dbReference type="InterPro" id="IPR038665">
    <property type="entry name" value="Voltage-dep_anion_channel_sf"/>
</dbReference>
<evidence type="ECO:0000313" key="10">
    <source>
        <dbReference type="EMBL" id="KAK8080634.1"/>
    </source>
</evidence>
<keyword evidence="4" id="KW-1003">Cell membrane</keyword>
<evidence type="ECO:0000256" key="2">
    <source>
        <dbReference type="ARBA" id="ARBA00008566"/>
    </source>
</evidence>
<evidence type="ECO:0000313" key="11">
    <source>
        <dbReference type="Proteomes" id="UP001433268"/>
    </source>
</evidence>
<dbReference type="InterPro" id="IPR004695">
    <property type="entry name" value="SLAC1/Mae1/Ssu1/TehA"/>
</dbReference>
<comment type="similarity">
    <text evidence="2">Belongs to the tellurite-resistance/dicarboxylate transporter (TDT) family.</text>
</comment>
<comment type="caution">
    <text evidence="10">The sequence shown here is derived from an EMBL/GenBank/DDBJ whole genome shotgun (WGS) entry which is preliminary data.</text>
</comment>
<accession>A0ABR1WAV6</accession>
<comment type="subcellular location">
    <subcellularLocation>
        <location evidence="1">Cell membrane</location>
        <topology evidence="1">Multi-pass membrane protein</topology>
    </subcellularLocation>
</comment>
<dbReference type="Proteomes" id="UP001433268">
    <property type="component" value="Unassembled WGS sequence"/>
</dbReference>
<organism evidence="10 11">
    <name type="scientific">Apiospora hydei</name>
    <dbReference type="NCBI Taxonomy" id="1337664"/>
    <lineage>
        <taxon>Eukaryota</taxon>
        <taxon>Fungi</taxon>
        <taxon>Dikarya</taxon>
        <taxon>Ascomycota</taxon>
        <taxon>Pezizomycotina</taxon>
        <taxon>Sordariomycetes</taxon>
        <taxon>Xylariomycetidae</taxon>
        <taxon>Amphisphaeriales</taxon>
        <taxon>Apiosporaceae</taxon>
        <taxon>Apiospora</taxon>
    </lineage>
</organism>
<feature type="transmembrane region" description="Helical" evidence="9">
    <location>
        <begin position="71"/>
        <end position="95"/>
    </location>
</feature>
<dbReference type="Pfam" id="PF03595">
    <property type="entry name" value="SLAC1"/>
    <property type="match status" value="1"/>
</dbReference>